<organism evidence="2 3">
    <name type="scientific">Kytococcus aerolatus</name>
    <dbReference type="NCBI Taxonomy" id="592308"/>
    <lineage>
        <taxon>Bacteria</taxon>
        <taxon>Bacillati</taxon>
        <taxon>Actinomycetota</taxon>
        <taxon>Actinomycetes</taxon>
        <taxon>Micrococcales</taxon>
        <taxon>Kytococcaceae</taxon>
        <taxon>Kytococcus</taxon>
    </lineage>
</organism>
<protein>
    <submittedName>
        <fullName evidence="2">Uncharacterized protein</fullName>
    </submittedName>
</protein>
<dbReference type="RefSeq" id="WP_143469482.1">
    <property type="nucleotide sequence ID" value="NZ_FYEZ01000001.1"/>
</dbReference>
<keyword evidence="1" id="KW-0812">Transmembrane</keyword>
<evidence type="ECO:0000313" key="3">
    <source>
        <dbReference type="Proteomes" id="UP000198122"/>
    </source>
</evidence>
<feature type="transmembrane region" description="Helical" evidence="1">
    <location>
        <begin position="42"/>
        <end position="67"/>
    </location>
</feature>
<evidence type="ECO:0000256" key="1">
    <source>
        <dbReference type="SAM" id="Phobius"/>
    </source>
</evidence>
<evidence type="ECO:0000313" key="2">
    <source>
        <dbReference type="EMBL" id="SNC63326.1"/>
    </source>
</evidence>
<proteinExistence type="predicted"/>
<keyword evidence="3" id="KW-1185">Reference proteome</keyword>
<feature type="transmembrane region" description="Helical" evidence="1">
    <location>
        <begin position="209"/>
        <end position="230"/>
    </location>
</feature>
<feature type="transmembrane region" description="Helical" evidence="1">
    <location>
        <begin position="111"/>
        <end position="136"/>
    </location>
</feature>
<sequence>MTESPNPFADYADRFRRREHARREEEIHQPPRRAGFGETLRVLAGPSLVTLCGVTALCVVLGGLSWLGPEVGPGDEMGLWGVLAGAGGLGVAAFPFKGFARAMDGRRLNPLGLFLAWVGQAVAWTVLSVVLGAVLVPLLGGSRGGPEGLGWFLAAPLVLAYMLVVTLGLWSLTRTWEWSPFVAVPLVVVGAFGWLAALMALAFTVTGSVGWWSTVLLALGMLSLPGLLWLAHRPMDHVAVAGEAAFDGPFGF</sequence>
<feature type="transmembrane region" description="Helical" evidence="1">
    <location>
        <begin position="79"/>
        <end position="99"/>
    </location>
</feature>
<accession>A0A212TBW3</accession>
<dbReference type="AlphaFoldDB" id="A0A212TBW3"/>
<gene>
    <name evidence="2" type="ORF">SAMN05445756_0883</name>
</gene>
<feature type="transmembrane region" description="Helical" evidence="1">
    <location>
        <begin position="148"/>
        <end position="170"/>
    </location>
</feature>
<dbReference type="Proteomes" id="UP000198122">
    <property type="component" value="Unassembled WGS sequence"/>
</dbReference>
<dbReference type="EMBL" id="FYEZ01000001">
    <property type="protein sequence ID" value="SNC63326.1"/>
    <property type="molecule type" value="Genomic_DNA"/>
</dbReference>
<keyword evidence="1" id="KW-0472">Membrane</keyword>
<reference evidence="2 3" key="1">
    <citation type="submission" date="2017-06" db="EMBL/GenBank/DDBJ databases">
        <authorList>
            <person name="Kim H.J."/>
            <person name="Triplett B.A."/>
        </authorList>
    </citation>
    <scope>NUCLEOTIDE SEQUENCE [LARGE SCALE GENOMIC DNA]</scope>
    <source>
        <strain evidence="2 3">DSM 22179</strain>
    </source>
</reference>
<name>A0A212TBW3_9MICO</name>
<keyword evidence="1" id="KW-1133">Transmembrane helix</keyword>
<feature type="transmembrane region" description="Helical" evidence="1">
    <location>
        <begin position="182"/>
        <end position="203"/>
    </location>
</feature>